<protein>
    <submittedName>
        <fullName evidence="1">Uncharacterized protein</fullName>
    </submittedName>
</protein>
<organism evidence="1 2">
    <name type="scientific">Colletotrichum scovillei</name>
    <dbReference type="NCBI Taxonomy" id="1209932"/>
    <lineage>
        <taxon>Eukaryota</taxon>
        <taxon>Fungi</taxon>
        <taxon>Dikarya</taxon>
        <taxon>Ascomycota</taxon>
        <taxon>Pezizomycotina</taxon>
        <taxon>Sordariomycetes</taxon>
        <taxon>Hypocreomycetidae</taxon>
        <taxon>Glomerellales</taxon>
        <taxon>Glomerellaceae</taxon>
        <taxon>Colletotrichum</taxon>
        <taxon>Colletotrichum acutatum species complex</taxon>
    </lineage>
</organism>
<keyword evidence="2" id="KW-1185">Reference proteome</keyword>
<evidence type="ECO:0000313" key="1">
    <source>
        <dbReference type="EMBL" id="KAG7054453.1"/>
    </source>
</evidence>
<evidence type="ECO:0000313" key="2">
    <source>
        <dbReference type="Proteomes" id="UP000699042"/>
    </source>
</evidence>
<reference evidence="1" key="1">
    <citation type="submission" date="2021-05" db="EMBL/GenBank/DDBJ databases">
        <title>Comparative genomics of three Colletotrichum scovillei strains and genetic complementation revealed genes involved fungal growth and virulence on chili pepper.</title>
        <authorList>
            <person name="Hsieh D.-K."/>
            <person name="Chuang S.-C."/>
            <person name="Chen C.-Y."/>
            <person name="Chao Y.-T."/>
            <person name="Lu M.-Y.J."/>
            <person name="Lee M.-H."/>
            <person name="Shih M.-C."/>
        </authorList>
    </citation>
    <scope>NUCLEOTIDE SEQUENCE</scope>
    <source>
        <strain evidence="1">Coll-153</strain>
    </source>
</reference>
<accession>A0A9P7RBR8</accession>
<dbReference type="EMBL" id="JAESDN010000002">
    <property type="protein sequence ID" value="KAG7054453.1"/>
    <property type="molecule type" value="Genomic_DNA"/>
</dbReference>
<name>A0A9P7RBR8_9PEZI</name>
<dbReference type="AlphaFoldDB" id="A0A9P7RBR8"/>
<sequence>MKVNRCNSITTVWIGCRRSFGHERCGFDKYIDVKIRFVYACYGNIAAGENQKTSNKRLLNLETATKKGTNNLTLLFFRSSNTEKTV</sequence>
<dbReference type="PROSITE" id="PS51257">
    <property type="entry name" value="PROKAR_LIPOPROTEIN"/>
    <property type="match status" value="1"/>
</dbReference>
<gene>
    <name evidence="1" type="ORF">JMJ77_006937</name>
</gene>
<dbReference type="Proteomes" id="UP000699042">
    <property type="component" value="Unassembled WGS sequence"/>
</dbReference>
<proteinExistence type="predicted"/>
<comment type="caution">
    <text evidence="1">The sequence shown here is derived from an EMBL/GenBank/DDBJ whole genome shotgun (WGS) entry which is preliminary data.</text>
</comment>